<name>A0A1V6T065_9EURO</name>
<feature type="region of interest" description="Disordered" evidence="1">
    <location>
        <begin position="1"/>
        <end position="37"/>
    </location>
</feature>
<evidence type="ECO:0000256" key="1">
    <source>
        <dbReference type="SAM" id="MobiDB-lite"/>
    </source>
</evidence>
<evidence type="ECO:0000313" key="2">
    <source>
        <dbReference type="EMBL" id="OQE19667.1"/>
    </source>
</evidence>
<dbReference type="AlphaFoldDB" id="A0A1V6T065"/>
<gene>
    <name evidence="2" type="ORF">PENFLA_c018G05014</name>
</gene>
<comment type="caution">
    <text evidence="2">The sequence shown here is derived from an EMBL/GenBank/DDBJ whole genome shotgun (WGS) entry which is preliminary data.</text>
</comment>
<dbReference type="EMBL" id="MLQL01000018">
    <property type="protein sequence ID" value="OQE19667.1"/>
    <property type="molecule type" value="Genomic_DNA"/>
</dbReference>
<reference evidence="3" key="1">
    <citation type="journal article" date="2017" name="Nat. Microbiol.">
        <title>Global analysis of biosynthetic gene clusters reveals vast potential of secondary metabolite production in Penicillium species.</title>
        <authorList>
            <person name="Nielsen J.C."/>
            <person name="Grijseels S."/>
            <person name="Prigent S."/>
            <person name="Ji B."/>
            <person name="Dainat J."/>
            <person name="Nielsen K.F."/>
            <person name="Frisvad J.C."/>
            <person name="Workman M."/>
            <person name="Nielsen J."/>
        </authorList>
    </citation>
    <scope>NUCLEOTIDE SEQUENCE [LARGE SCALE GENOMIC DNA]</scope>
    <source>
        <strain evidence="3">IBT 14082</strain>
    </source>
</reference>
<proteinExistence type="predicted"/>
<evidence type="ECO:0000313" key="3">
    <source>
        <dbReference type="Proteomes" id="UP000191342"/>
    </source>
</evidence>
<sequence length="78" mass="8529">MRLSKEPRADIAVEDATPTERGPFTDPEKFFDSRPDPFPTECDVAAEVEWRTTVQLLGQQAGESGSISTSSVVISWSA</sequence>
<accession>A0A1V6T065</accession>
<dbReference type="Proteomes" id="UP000191342">
    <property type="component" value="Unassembled WGS sequence"/>
</dbReference>
<keyword evidence="3" id="KW-1185">Reference proteome</keyword>
<dbReference type="OrthoDB" id="10545495at2759"/>
<feature type="compositionally biased region" description="Basic and acidic residues" evidence="1">
    <location>
        <begin position="1"/>
        <end position="11"/>
    </location>
</feature>
<protein>
    <submittedName>
        <fullName evidence="2">Uncharacterized protein</fullName>
    </submittedName>
</protein>
<organism evidence="2 3">
    <name type="scientific">Penicillium flavigenum</name>
    <dbReference type="NCBI Taxonomy" id="254877"/>
    <lineage>
        <taxon>Eukaryota</taxon>
        <taxon>Fungi</taxon>
        <taxon>Dikarya</taxon>
        <taxon>Ascomycota</taxon>
        <taxon>Pezizomycotina</taxon>
        <taxon>Eurotiomycetes</taxon>
        <taxon>Eurotiomycetidae</taxon>
        <taxon>Eurotiales</taxon>
        <taxon>Aspergillaceae</taxon>
        <taxon>Penicillium</taxon>
    </lineage>
</organism>
<feature type="compositionally biased region" description="Basic and acidic residues" evidence="1">
    <location>
        <begin position="26"/>
        <end position="35"/>
    </location>
</feature>